<feature type="region of interest" description="Disordered" evidence="1">
    <location>
        <begin position="1"/>
        <end position="21"/>
    </location>
</feature>
<dbReference type="InterPro" id="IPR010982">
    <property type="entry name" value="Lambda_DNA-bd_dom_sf"/>
</dbReference>
<sequence>MEVNPNSPQSNSSSAAPNALGNVQRPGEYLRQIRVTQKCDLDEVAQELNIPVKTLMALEQDDYKSLPEATFIKGYYRTYAKFLKVDATNIIQRFDEIYANDTGLLPNHALNNSPIKIMGKLPGSNRDRNRKWLKRGALAIVVLVVLAAIVMAVQNMSSTSSDSEGTPVKTSDVEVINMDGSSAVSGEQLELNFSRPTSVNIVDSTGKVLATGRQATTLTLHGESPFQIRLDDAEAVTLSLNNENISLSPYTVNGRADFRLSR</sequence>
<protein>
    <submittedName>
        <fullName evidence="4">DUF4115 domain-containing protein</fullName>
    </submittedName>
</protein>
<keyword evidence="2" id="KW-1133">Transmembrane helix</keyword>
<comment type="caution">
    <text evidence="4">The sequence shown here is derived from an EMBL/GenBank/DDBJ whole genome shotgun (WGS) entry which is preliminary data.</text>
</comment>
<feature type="transmembrane region" description="Helical" evidence="2">
    <location>
        <begin position="136"/>
        <end position="153"/>
    </location>
</feature>
<dbReference type="Gene3D" id="1.10.260.40">
    <property type="entry name" value="lambda repressor-like DNA-binding domains"/>
    <property type="match status" value="1"/>
</dbReference>
<proteinExistence type="predicted"/>
<feature type="domain" description="Cytoskeleton protein RodZ-like C-terminal" evidence="3">
    <location>
        <begin position="190"/>
        <end position="258"/>
    </location>
</feature>
<keyword evidence="2" id="KW-0812">Transmembrane</keyword>
<dbReference type="PANTHER" id="PTHR34475:SF1">
    <property type="entry name" value="CYTOSKELETON PROTEIN RODZ"/>
    <property type="match status" value="1"/>
</dbReference>
<dbReference type="PANTHER" id="PTHR34475">
    <property type="match status" value="1"/>
</dbReference>
<dbReference type="InterPro" id="IPR025194">
    <property type="entry name" value="RodZ-like_C"/>
</dbReference>
<dbReference type="RefSeq" id="WP_120374226.1">
    <property type="nucleotide sequence ID" value="NZ_RCHC01000001.1"/>
</dbReference>
<evidence type="ECO:0000313" key="4">
    <source>
        <dbReference type="EMBL" id="RLL24457.1"/>
    </source>
</evidence>
<dbReference type="Pfam" id="PF13413">
    <property type="entry name" value="HTH_25"/>
    <property type="match status" value="1"/>
</dbReference>
<dbReference type="EMBL" id="RCHC01000001">
    <property type="protein sequence ID" value="RLL24457.1"/>
    <property type="molecule type" value="Genomic_DNA"/>
</dbReference>
<keyword evidence="2" id="KW-0472">Membrane</keyword>
<gene>
    <name evidence="4" type="ORF">D9K81_00280</name>
</gene>
<evidence type="ECO:0000259" key="3">
    <source>
        <dbReference type="Pfam" id="PF13464"/>
    </source>
</evidence>
<evidence type="ECO:0000256" key="2">
    <source>
        <dbReference type="SAM" id="Phobius"/>
    </source>
</evidence>
<dbReference type="InterPro" id="IPR050400">
    <property type="entry name" value="Bact_Cytoskel_RodZ"/>
</dbReference>
<dbReference type="Pfam" id="PF13464">
    <property type="entry name" value="RodZ_C"/>
    <property type="match status" value="1"/>
</dbReference>
<dbReference type="Proteomes" id="UP000280271">
    <property type="component" value="Unassembled WGS sequence"/>
</dbReference>
<reference evidence="4 5" key="1">
    <citation type="submission" date="2018-09" db="EMBL/GenBank/DDBJ databases">
        <title>The draft genome of Acinetobacter sp. strains.</title>
        <authorList>
            <person name="Qin J."/>
            <person name="Feng Y."/>
            <person name="Zong Z."/>
        </authorList>
    </citation>
    <scope>NUCLEOTIDE SEQUENCE [LARGE SCALE GENOMIC DNA]</scope>
    <source>
        <strain evidence="4 5">WCHAc060005</strain>
    </source>
</reference>
<keyword evidence="5" id="KW-1185">Reference proteome</keyword>
<evidence type="ECO:0000313" key="5">
    <source>
        <dbReference type="Proteomes" id="UP000280271"/>
    </source>
</evidence>
<name>A0ABX9U169_9GAMM</name>
<accession>A0ABX9U169</accession>
<organism evidence="4 5">
    <name type="scientific">Acinetobacter chengduensis</name>
    <dbReference type="NCBI Taxonomy" id="2420890"/>
    <lineage>
        <taxon>Bacteria</taxon>
        <taxon>Pseudomonadati</taxon>
        <taxon>Pseudomonadota</taxon>
        <taxon>Gammaproteobacteria</taxon>
        <taxon>Moraxellales</taxon>
        <taxon>Moraxellaceae</taxon>
        <taxon>Acinetobacter</taxon>
    </lineage>
</organism>
<evidence type="ECO:0000256" key="1">
    <source>
        <dbReference type="SAM" id="MobiDB-lite"/>
    </source>
</evidence>
<feature type="compositionally biased region" description="Low complexity" evidence="1">
    <location>
        <begin position="1"/>
        <end position="19"/>
    </location>
</feature>